<evidence type="ECO:0000313" key="19">
    <source>
        <dbReference type="Proteomes" id="UP000003639"/>
    </source>
</evidence>
<proteinExistence type="inferred from homology"/>
<dbReference type="eggNOG" id="COG1968">
    <property type="taxonomic scope" value="Bacteria"/>
</dbReference>
<evidence type="ECO:0000256" key="13">
    <source>
        <dbReference type="ARBA" id="ARBA00023316"/>
    </source>
</evidence>
<keyword evidence="12 17" id="KW-0046">Antibiotic resistance</keyword>
<feature type="transmembrane region" description="Helical" evidence="17">
    <location>
        <begin position="96"/>
        <end position="114"/>
    </location>
</feature>
<dbReference type="EC" id="3.6.1.27" evidence="3 17"/>
<dbReference type="STRING" id="411467.BACCAP_03908"/>
<evidence type="ECO:0000256" key="8">
    <source>
        <dbReference type="ARBA" id="ARBA00022960"/>
    </source>
</evidence>
<dbReference type="GO" id="GO:0008360">
    <property type="term" value="P:regulation of cell shape"/>
    <property type="evidence" value="ECO:0007669"/>
    <property type="project" value="UniProtKB-KW"/>
</dbReference>
<dbReference type="Pfam" id="PF02673">
    <property type="entry name" value="BacA"/>
    <property type="match status" value="1"/>
</dbReference>
<evidence type="ECO:0000256" key="1">
    <source>
        <dbReference type="ARBA" id="ARBA00004651"/>
    </source>
</evidence>
<dbReference type="PANTHER" id="PTHR30622">
    <property type="entry name" value="UNDECAPRENYL-DIPHOSPHATASE"/>
    <property type="match status" value="1"/>
</dbReference>
<feature type="transmembrane region" description="Helical" evidence="17">
    <location>
        <begin position="120"/>
        <end position="140"/>
    </location>
</feature>
<keyword evidence="13 17" id="KW-0961">Cell wall biogenesis/degradation</keyword>
<evidence type="ECO:0000256" key="4">
    <source>
        <dbReference type="ARBA" id="ARBA00021581"/>
    </source>
</evidence>
<feature type="transmembrane region" description="Helical" evidence="17">
    <location>
        <begin position="264"/>
        <end position="285"/>
    </location>
</feature>
<dbReference type="GO" id="GO:0005886">
    <property type="term" value="C:plasma membrane"/>
    <property type="evidence" value="ECO:0007669"/>
    <property type="project" value="UniProtKB-SubCell"/>
</dbReference>
<evidence type="ECO:0000256" key="6">
    <source>
        <dbReference type="ARBA" id="ARBA00022692"/>
    </source>
</evidence>
<evidence type="ECO:0000256" key="2">
    <source>
        <dbReference type="ARBA" id="ARBA00010621"/>
    </source>
</evidence>
<keyword evidence="11 17" id="KW-0472">Membrane</keyword>
<keyword evidence="9 17" id="KW-0573">Peptidoglycan synthesis</keyword>
<comment type="function">
    <text evidence="17">Catalyzes the dephosphorylation of undecaprenyl diphosphate (UPP). Confers resistance to bacitracin.</text>
</comment>
<reference evidence="18 19" key="2">
    <citation type="submission" date="2007-06" db="EMBL/GenBank/DDBJ databases">
        <title>Draft genome sequence of Pseudoflavonifractor capillosus ATCC 29799.</title>
        <authorList>
            <person name="Sudarsanam P."/>
            <person name="Ley R."/>
            <person name="Guruge J."/>
            <person name="Turnbaugh P.J."/>
            <person name="Mahowald M."/>
            <person name="Liep D."/>
            <person name="Gordon J."/>
        </authorList>
    </citation>
    <scope>NUCLEOTIDE SEQUENCE [LARGE SCALE GENOMIC DNA]</scope>
    <source>
        <strain evidence="18 19">ATCC 29799</strain>
    </source>
</reference>
<comment type="similarity">
    <text evidence="2 17">Belongs to the UppP family.</text>
</comment>
<dbReference type="GO" id="GO:0009252">
    <property type="term" value="P:peptidoglycan biosynthetic process"/>
    <property type="evidence" value="ECO:0007669"/>
    <property type="project" value="UniProtKB-KW"/>
</dbReference>
<dbReference type="GO" id="GO:0050380">
    <property type="term" value="F:undecaprenyl-diphosphatase activity"/>
    <property type="evidence" value="ECO:0007669"/>
    <property type="project" value="UniProtKB-UniRule"/>
</dbReference>
<evidence type="ECO:0000256" key="12">
    <source>
        <dbReference type="ARBA" id="ARBA00023251"/>
    </source>
</evidence>
<dbReference type="InterPro" id="IPR003824">
    <property type="entry name" value="UppP"/>
</dbReference>
<evidence type="ECO:0000256" key="3">
    <source>
        <dbReference type="ARBA" id="ARBA00012374"/>
    </source>
</evidence>
<keyword evidence="6 17" id="KW-0812">Transmembrane</keyword>
<evidence type="ECO:0000256" key="7">
    <source>
        <dbReference type="ARBA" id="ARBA00022801"/>
    </source>
</evidence>
<dbReference type="EMBL" id="AAXG02000041">
    <property type="protein sequence ID" value="EDM98250.1"/>
    <property type="molecule type" value="Genomic_DNA"/>
</dbReference>
<dbReference type="GO" id="GO:0071555">
    <property type="term" value="P:cell wall organization"/>
    <property type="evidence" value="ECO:0007669"/>
    <property type="project" value="UniProtKB-KW"/>
</dbReference>
<evidence type="ECO:0000256" key="11">
    <source>
        <dbReference type="ARBA" id="ARBA00023136"/>
    </source>
</evidence>
<evidence type="ECO:0000256" key="14">
    <source>
        <dbReference type="ARBA" id="ARBA00032707"/>
    </source>
</evidence>
<keyword evidence="10 17" id="KW-1133">Transmembrane helix</keyword>
<accession>A6P0A0</accession>
<dbReference type="RefSeq" id="WP_006574396.1">
    <property type="nucleotide sequence ID" value="NZ_AAXG02000041.1"/>
</dbReference>
<evidence type="ECO:0000256" key="5">
    <source>
        <dbReference type="ARBA" id="ARBA00022475"/>
    </source>
</evidence>
<keyword evidence="8 17" id="KW-0133">Cell shape</keyword>
<dbReference type="Proteomes" id="UP000003639">
    <property type="component" value="Unassembled WGS sequence"/>
</dbReference>
<evidence type="ECO:0000256" key="17">
    <source>
        <dbReference type="HAMAP-Rule" id="MF_01006"/>
    </source>
</evidence>
<dbReference type="GO" id="GO:0046677">
    <property type="term" value="P:response to antibiotic"/>
    <property type="evidence" value="ECO:0007669"/>
    <property type="project" value="UniProtKB-UniRule"/>
</dbReference>
<name>A6P0A0_9FIRM</name>
<feature type="transmembrane region" description="Helical" evidence="17">
    <location>
        <begin position="232"/>
        <end position="252"/>
    </location>
</feature>
<comment type="subcellular location">
    <subcellularLocation>
        <location evidence="1 17">Cell membrane</location>
        <topology evidence="1 17">Multi-pass membrane protein</topology>
    </subcellularLocation>
</comment>
<keyword evidence="19" id="KW-1185">Reference proteome</keyword>
<protein>
    <recommendedName>
        <fullName evidence="4 17">Undecaprenyl-diphosphatase</fullName>
        <ecNumber evidence="3 17">3.6.1.27</ecNumber>
    </recommendedName>
    <alternativeName>
        <fullName evidence="15 17">Bacitracin resistance protein</fullName>
    </alternativeName>
    <alternativeName>
        <fullName evidence="14 17">Undecaprenyl pyrophosphate phosphatase</fullName>
    </alternativeName>
</protein>
<evidence type="ECO:0000313" key="18">
    <source>
        <dbReference type="EMBL" id="EDM98250.1"/>
    </source>
</evidence>
<evidence type="ECO:0000256" key="15">
    <source>
        <dbReference type="ARBA" id="ARBA00032932"/>
    </source>
</evidence>
<keyword evidence="5 17" id="KW-1003">Cell membrane</keyword>
<comment type="catalytic activity">
    <reaction evidence="16 17">
        <text>di-trans,octa-cis-undecaprenyl diphosphate + H2O = di-trans,octa-cis-undecaprenyl phosphate + phosphate + H(+)</text>
        <dbReference type="Rhea" id="RHEA:28094"/>
        <dbReference type="ChEBI" id="CHEBI:15377"/>
        <dbReference type="ChEBI" id="CHEBI:15378"/>
        <dbReference type="ChEBI" id="CHEBI:43474"/>
        <dbReference type="ChEBI" id="CHEBI:58405"/>
        <dbReference type="ChEBI" id="CHEBI:60392"/>
        <dbReference type="EC" id="3.6.1.27"/>
    </reaction>
</comment>
<feature type="transmembrane region" description="Helical" evidence="17">
    <location>
        <begin position="42"/>
        <end position="63"/>
    </location>
</feature>
<dbReference type="PANTHER" id="PTHR30622:SF2">
    <property type="entry name" value="UNDECAPRENYL-DIPHOSPHATASE"/>
    <property type="match status" value="1"/>
</dbReference>
<evidence type="ECO:0000256" key="9">
    <source>
        <dbReference type="ARBA" id="ARBA00022984"/>
    </source>
</evidence>
<comment type="miscellaneous">
    <text evidence="17">Bacitracin is thought to be involved in the inhibition of peptidoglycan synthesis by sequestering undecaprenyl diphosphate, thereby reducing the pool of lipid carrier available.</text>
</comment>
<comment type="caution">
    <text evidence="18">The sequence shown here is derived from an EMBL/GenBank/DDBJ whole genome shotgun (WGS) entry which is preliminary data.</text>
</comment>
<evidence type="ECO:0000256" key="10">
    <source>
        <dbReference type="ARBA" id="ARBA00022989"/>
    </source>
</evidence>
<organism evidence="18 19">
    <name type="scientific">Pseudoflavonifractor capillosus ATCC 29799</name>
    <dbReference type="NCBI Taxonomy" id="411467"/>
    <lineage>
        <taxon>Bacteria</taxon>
        <taxon>Bacillati</taxon>
        <taxon>Bacillota</taxon>
        <taxon>Clostridia</taxon>
        <taxon>Eubacteriales</taxon>
        <taxon>Oscillospiraceae</taxon>
        <taxon>Pseudoflavonifractor</taxon>
    </lineage>
</organism>
<evidence type="ECO:0000256" key="16">
    <source>
        <dbReference type="ARBA" id="ARBA00047594"/>
    </source>
</evidence>
<dbReference type="AlphaFoldDB" id="A6P0A0"/>
<keyword evidence="7 17" id="KW-0378">Hydrolase</keyword>
<sequence>MNYLMSILMGFIQGVAEFLPISSSGHLTLFQAFFGMENMEETHMFFTVLLHFGTLISVCIVYWRDIIDMIREFFLGIRALVVRDESVGKPPAARRMVMLIVVATLPLFVMVFFKDALEQFFSNPIPVSCMLLLTGFILFFSDRMARGHKTAKNATVVDALVVGCAQAVAIIPGISRSGATISTGMLRGFDRNFAVRFSFLMSLPAVVGATLLELKDAVTAPNFAEQVVPLLPVYLVGVVVSAVVGYFAIRLIKSLADKGKFGSFAYYCWAVGAVSLIAGILKFVIFA</sequence>
<feature type="transmembrane region" description="Helical" evidence="17">
    <location>
        <begin position="193"/>
        <end position="212"/>
    </location>
</feature>
<gene>
    <name evidence="17" type="primary">uppP</name>
    <name evidence="18" type="ORF">BACCAP_03908</name>
</gene>
<dbReference type="HAMAP" id="MF_01006">
    <property type="entry name" value="Undec_diphosphatase"/>
    <property type="match status" value="1"/>
</dbReference>
<reference evidence="18 19" key="1">
    <citation type="submission" date="2007-04" db="EMBL/GenBank/DDBJ databases">
        <authorList>
            <person name="Fulton L."/>
            <person name="Clifton S."/>
            <person name="Fulton B."/>
            <person name="Xu J."/>
            <person name="Minx P."/>
            <person name="Pepin K.H."/>
            <person name="Johnson M."/>
            <person name="Thiruvilangam P."/>
            <person name="Bhonagiri V."/>
            <person name="Nash W.E."/>
            <person name="Mardis E.R."/>
            <person name="Wilson R.K."/>
        </authorList>
    </citation>
    <scope>NUCLEOTIDE SEQUENCE [LARGE SCALE GENOMIC DNA]</scope>
    <source>
        <strain evidence="18 19">ATCC 29799</strain>
    </source>
</reference>